<feature type="region of interest" description="Disordered" evidence="1">
    <location>
        <begin position="1"/>
        <end position="28"/>
    </location>
</feature>
<evidence type="ECO:0000313" key="2">
    <source>
        <dbReference type="EMBL" id="TNN32114.1"/>
    </source>
</evidence>
<keyword evidence="3" id="KW-1185">Reference proteome</keyword>
<comment type="caution">
    <text evidence="2">The sequence shown here is derived from an EMBL/GenBank/DDBJ whole genome shotgun (WGS) entry which is preliminary data.</text>
</comment>
<name>A0A4Z2EUR8_9TELE</name>
<sequence length="46" mass="4626">MPGRRGGQAERGDGEPEPAAPPPEADDPHLALLRATHALTGTGSPA</sequence>
<gene>
    <name evidence="2" type="ORF">EYF80_057725</name>
</gene>
<dbReference type="EMBL" id="SRLO01002920">
    <property type="protein sequence ID" value="TNN32114.1"/>
    <property type="molecule type" value="Genomic_DNA"/>
</dbReference>
<evidence type="ECO:0000313" key="3">
    <source>
        <dbReference type="Proteomes" id="UP000314294"/>
    </source>
</evidence>
<protein>
    <submittedName>
        <fullName evidence="2">Uncharacterized protein</fullName>
    </submittedName>
</protein>
<organism evidence="2 3">
    <name type="scientific">Liparis tanakae</name>
    <name type="common">Tanaka's snailfish</name>
    <dbReference type="NCBI Taxonomy" id="230148"/>
    <lineage>
        <taxon>Eukaryota</taxon>
        <taxon>Metazoa</taxon>
        <taxon>Chordata</taxon>
        <taxon>Craniata</taxon>
        <taxon>Vertebrata</taxon>
        <taxon>Euteleostomi</taxon>
        <taxon>Actinopterygii</taxon>
        <taxon>Neopterygii</taxon>
        <taxon>Teleostei</taxon>
        <taxon>Neoteleostei</taxon>
        <taxon>Acanthomorphata</taxon>
        <taxon>Eupercaria</taxon>
        <taxon>Perciformes</taxon>
        <taxon>Cottioidei</taxon>
        <taxon>Cottales</taxon>
        <taxon>Liparidae</taxon>
        <taxon>Liparis</taxon>
    </lineage>
</organism>
<reference evidence="2 3" key="1">
    <citation type="submission" date="2019-03" db="EMBL/GenBank/DDBJ databases">
        <title>First draft genome of Liparis tanakae, snailfish: a comprehensive survey of snailfish specific genes.</title>
        <authorList>
            <person name="Kim W."/>
            <person name="Song I."/>
            <person name="Jeong J.-H."/>
            <person name="Kim D."/>
            <person name="Kim S."/>
            <person name="Ryu S."/>
            <person name="Song J.Y."/>
            <person name="Lee S.K."/>
        </authorList>
    </citation>
    <scope>NUCLEOTIDE SEQUENCE [LARGE SCALE GENOMIC DNA]</scope>
    <source>
        <tissue evidence="2">Muscle</tissue>
    </source>
</reference>
<evidence type="ECO:0000256" key="1">
    <source>
        <dbReference type="SAM" id="MobiDB-lite"/>
    </source>
</evidence>
<proteinExistence type="predicted"/>
<dbReference type="AlphaFoldDB" id="A0A4Z2EUR8"/>
<dbReference type="Proteomes" id="UP000314294">
    <property type="component" value="Unassembled WGS sequence"/>
</dbReference>
<accession>A0A4Z2EUR8</accession>